<dbReference type="EMBL" id="CADIKB010000040">
    <property type="protein sequence ID" value="CAB3730242.1"/>
    <property type="molecule type" value="Genomic_DNA"/>
</dbReference>
<evidence type="ECO:0000313" key="1">
    <source>
        <dbReference type="EMBL" id="CAB3730242.1"/>
    </source>
</evidence>
<evidence type="ECO:0000313" key="2">
    <source>
        <dbReference type="Proteomes" id="UP000494249"/>
    </source>
</evidence>
<proteinExistence type="predicted"/>
<dbReference type="AlphaFoldDB" id="A0A6J5CBA4"/>
<sequence>MIEDVCIVNGEWVALTDWYPPSVKPVRPGNYRAQFFDAGWMYDWTVYWDDVRQLWLDREGGSSLIDQNLTWRGQTA</sequence>
<organism evidence="1 2">
    <name type="scientific">Paraburkholderia phenoliruptrix</name>
    <dbReference type="NCBI Taxonomy" id="252970"/>
    <lineage>
        <taxon>Bacteria</taxon>
        <taxon>Pseudomonadati</taxon>
        <taxon>Pseudomonadota</taxon>
        <taxon>Betaproteobacteria</taxon>
        <taxon>Burkholderiales</taxon>
        <taxon>Burkholderiaceae</taxon>
        <taxon>Paraburkholderia</taxon>
    </lineage>
</organism>
<dbReference type="Proteomes" id="UP000494249">
    <property type="component" value="Unassembled WGS sequence"/>
</dbReference>
<reference evidence="1 2" key="1">
    <citation type="submission" date="2020-04" db="EMBL/GenBank/DDBJ databases">
        <authorList>
            <person name="De Canck E."/>
        </authorList>
    </citation>
    <scope>NUCLEOTIDE SEQUENCE [LARGE SCALE GENOMIC DNA]</scope>
    <source>
        <strain evidence="1 2">LMG 22037</strain>
    </source>
</reference>
<name>A0A6J5CBA4_9BURK</name>
<protein>
    <submittedName>
        <fullName evidence="1">Uncharacterized protein</fullName>
    </submittedName>
</protein>
<gene>
    <name evidence="1" type="ORF">LMG22037_05518</name>
</gene>
<accession>A0A6J5CBA4</accession>
<dbReference type="RefSeq" id="WP_035483270.1">
    <property type="nucleotide sequence ID" value="NZ_CADFGL010000037.1"/>
</dbReference>